<dbReference type="RefSeq" id="WP_382391797.1">
    <property type="nucleotide sequence ID" value="NZ_JBHTCQ010000001.1"/>
</dbReference>
<keyword evidence="2" id="KW-1185">Reference proteome</keyword>
<reference evidence="2" key="1">
    <citation type="journal article" date="2019" name="Int. J. Syst. Evol. Microbiol.">
        <title>The Global Catalogue of Microorganisms (GCM) 10K type strain sequencing project: providing services to taxonomists for standard genome sequencing and annotation.</title>
        <authorList>
            <consortium name="The Broad Institute Genomics Platform"/>
            <consortium name="The Broad Institute Genome Sequencing Center for Infectious Disease"/>
            <person name="Wu L."/>
            <person name="Ma J."/>
        </authorList>
    </citation>
    <scope>NUCLEOTIDE SEQUENCE [LARGE SCALE GENOMIC DNA]</scope>
    <source>
        <strain evidence="2">JCM 1490</strain>
    </source>
</reference>
<dbReference type="PANTHER" id="PTHR43384">
    <property type="entry name" value="SEPTUM SITE-DETERMINING PROTEIN MIND HOMOLOG, CHLOROPLASTIC-RELATED"/>
    <property type="match status" value="1"/>
</dbReference>
<dbReference type="EMBL" id="JBHTCQ010000001">
    <property type="protein sequence ID" value="MFC7404423.1"/>
    <property type="molecule type" value="Genomic_DNA"/>
</dbReference>
<dbReference type="PANTHER" id="PTHR43384:SF11">
    <property type="entry name" value="SEPTUM SITE DETERMINING PROTEIN"/>
    <property type="match status" value="1"/>
</dbReference>
<dbReference type="Gene3D" id="3.40.50.300">
    <property type="entry name" value="P-loop containing nucleotide triphosphate hydrolases"/>
    <property type="match status" value="1"/>
</dbReference>
<evidence type="ECO:0000313" key="1">
    <source>
        <dbReference type="EMBL" id="MFC7404423.1"/>
    </source>
</evidence>
<organism evidence="1 2">
    <name type="scientific">Georgenia alba</name>
    <dbReference type="NCBI Taxonomy" id="2233858"/>
    <lineage>
        <taxon>Bacteria</taxon>
        <taxon>Bacillati</taxon>
        <taxon>Actinomycetota</taxon>
        <taxon>Actinomycetes</taxon>
        <taxon>Micrococcales</taxon>
        <taxon>Bogoriellaceae</taxon>
        <taxon>Georgenia</taxon>
    </lineage>
</organism>
<dbReference type="SUPFAM" id="SSF52540">
    <property type="entry name" value="P-loop containing nucleoside triphosphate hydrolases"/>
    <property type="match status" value="1"/>
</dbReference>
<gene>
    <name evidence="1" type="primary">ssd</name>
    <name evidence="1" type="ORF">ACFQQL_04830</name>
</gene>
<dbReference type="InterPro" id="IPR050625">
    <property type="entry name" value="ParA/MinD_ATPase"/>
</dbReference>
<dbReference type="NCBIfam" id="TIGR03815">
    <property type="entry name" value="CpaE_hom_Actino"/>
    <property type="match status" value="1"/>
</dbReference>
<dbReference type="Proteomes" id="UP001596455">
    <property type="component" value="Unassembled WGS sequence"/>
</dbReference>
<protein>
    <submittedName>
        <fullName evidence="1">Septum site-determining protein Ssd</fullName>
    </submittedName>
</protein>
<dbReference type="InterPro" id="IPR022521">
    <property type="entry name" value="Rv3660c"/>
</dbReference>
<evidence type="ECO:0000313" key="2">
    <source>
        <dbReference type="Proteomes" id="UP001596455"/>
    </source>
</evidence>
<dbReference type="InterPro" id="IPR027417">
    <property type="entry name" value="P-loop_NTPase"/>
</dbReference>
<comment type="caution">
    <text evidence="1">The sequence shown here is derived from an EMBL/GenBank/DDBJ whole genome shotgun (WGS) entry which is preliminary data.</text>
</comment>
<sequence>MTTGTSSAMLLEDPAAASPHDGVVPVVLHGDDPELVNRVRRLADLAGLELDVVPGDRRVPPAAVVLEETTAGSLDVFVDPSRAAAAETAIPSAVRLPADEARLLDVLVTAATPHRARTVGVLAAHGGAGASALAAVLARACVTAGSATALVDLDPAGGGLDVLLGLEFDPGRRWADIREERGALVSERLALALPTWHLVRVLSGDRRGGADVEDLVVRSAVRALGQGHDVVVLDLPRQVLAPGAARDLWLDRCDDVVLLCCGGVRAGAAAMAAAPLQAAGCAVHLVVRAPAAEAEEVAASAGLPLAAVMRTERKLASDVEHGLRPGDRRRGALMATARELVRALGLRS</sequence>
<accession>A0ABW2QAJ5</accession>
<name>A0ABW2QAJ5_9MICO</name>
<proteinExistence type="predicted"/>